<dbReference type="InterPro" id="IPR036047">
    <property type="entry name" value="F-box-like_dom_sf"/>
</dbReference>
<dbReference type="InterPro" id="IPR001810">
    <property type="entry name" value="F-box_dom"/>
</dbReference>
<name>A0ABQ7BUB0_BRACR</name>
<dbReference type="SUPFAM" id="SSF117281">
    <property type="entry name" value="Kelch motif"/>
    <property type="match status" value="1"/>
</dbReference>
<evidence type="ECO:0000313" key="2">
    <source>
        <dbReference type="EMBL" id="KAF3542971.1"/>
    </source>
</evidence>
<dbReference type="PROSITE" id="PS50181">
    <property type="entry name" value="FBOX"/>
    <property type="match status" value="1"/>
</dbReference>
<dbReference type="InterPro" id="IPR057499">
    <property type="entry name" value="Kelch_FKB95"/>
</dbReference>
<dbReference type="SMART" id="SM00256">
    <property type="entry name" value="FBOX"/>
    <property type="match status" value="1"/>
</dbReference>
<dbReference type="InterPro" id="IPR050354">
    <property type="entry name" value="F-box/kelch-repeat_ARATH"/>
</dbReference>
<protein>
    <recommendedName>
        <fullName evidence="1">F-box domain-containing protein</fullName>
    </recommendedName>
</protein>
<gene>
    <name evidence="2" type="ORF">DY000_02001613</name>
</gene>
<dbReference type="Proteomes" id="UP000266723">
    <property type="component" value="Unassembled WGS sequence"/>
</dbReference>
<dbReference type="Pfam" id="PF25210">
    <property type="entry name" value="Kelch_FKB95"/>
    <property type="match status" value="1"/>
</dbReference>
<evidence type="ECO:0000259" key="1">
    <source>
        <dbReference type="PROSITE" id="PS50181"/>
    </source>
</evidence>
<dbReference type="SUPFAM" id="SSF81383">
    <property type="entry name" value="F-box domain"/>
    <property type="match status" value="1"/>
</dbReference>
<dbReference type="EMBL" id="QGKV02000832">
    <property type="protein sequence ID" value="KAF3542971.1"/>
    <property type="molecule type" value="Genomic_DNA"/>
</dbReference>
<keyword evidence="3" id="KW-1185">Reference proteome</keyword>
<dbReference type="Gene3D" id="2.120.10.80">
    <property type="entry name" value="Kelch-type beta propeller"/>
    <property type="match status" value="1"/>
</dbReference>
<sequence length="385" mass="44732">MASKTMAEKERSSSEPPSLIPSLPEDVIIDILARVSRWEYPTLSLVSKQFRSLVVLPELYARRSLLGCTQHCLYIVLYEGENNLYRWYILCRKANGNRSLVRIPSLPPLTSGESSVAVGSKIYVFGSGIAKTSAYCIDCRSHTVQPLPSMPVPISYTMAGIIKEKIYVMDYVEDCKNVIMLFNTKTHMWEPEILKPDMEVRGERRSFDGFFVDEWMVLADKVYLGLRPVRYCLVYDTAENIWRRDDMNMMRSIKRATACVIDDMLYYYPRFNQDDDDFFVVKYISTYDLKRRCWGVVKGLKKLFSKMRNLWCVHTANYGGKLALFYSKKDKNYRRGRDVESKREIWCVEISVERRHGGEIWGKVEWCGQVLVADRGVMNCLNVMV</sequence>
<accession>A0ABQ7BUB0</accession>
<comment type="caution">
    <text evidence="2">The sequence shown here is derived from an EMBL/GenBank/DDBJ whole genome shotgun (WGS) entry which is preliminary data.</text>
</comment>
<feature type="domain" description="F-box" evidence="1">
    <location>
        <begin position="17"/>
        <end position="63"/>
    </location>
</feature>
<dbReference type="Pfam" id="PF00646">
    <property type="entry name" value="F-box"/>
    <property type="match status" value="1"/>
</dbReference>
<evidence type="ECO:0000313" key="3">
    <source>
        <dbReference type="Proteomes" id="UP000266723"/>
    </source>
</evidence>
<organism evidence="2 3">
    <name type="scientific">Brassica cretica</name>
    <name type="common">Mustard</name>
    <dbReference type="NCBI Taxonomy" id="69181"/>
    <lineage>
        <taxon>Eukaryota</taxon>
        <taxon>Viridiplantae</taxon>
        <taxon>Streptophyta</taxon>
        <taxon>Embryophyta</taxon>
        <taxon>Tracheophyta</taxon>
        <taxon>Spermatophyta</taxon>
        <taxon>Magnoliopsida</taxon>
        <taxon>eudicotyledons</taxon>
        <taxon>Gunneridae</taxon>
        <taxon>Pentapetalae</taxon>
        <taxon>rosids</taxon>
        <taxon>malvids</taxon>
        <taxon>Brassicales</taxon>
        <taxon>Brassicaceae</taxon>
        <taxon>Brassiceae</taxon>
        <taxon>Brassica</taxon>
    </lineage>
</organism>
<proteinExistence type="predicted"/>
<dbReference type="InterPro" id="IPR015915">
    <property type="entry name" value="Kelch-typ_b-propeller"/>
</dbReference>
<dbReference type="PANTHER" id="PTHR24414:SF184">
    <property type="entry name" value="GALACTOSE OXIDASE_KELCH REPEAT SUPERFAMILY PROTEIN"/>
    <property type="match status" value="1"/>
</dbReference>
<reference evidence="2 3" key="1">
    <citation type="journal article" date="2020" name="BMC Genomics">
        <title>Intraspecific diversification of the crop wild relative Brassica cretica Lam. using demographic model selection.</title>
        <authorList>
            <person name="Kioukis A."/>
            <person name="Michalopoulou V.A."/>
            <person name="Briers L."/>
            <person name="Pirintsos S."/>
            <person name="Studholme D.J."/>
            <person name="Pavlidis P."/>
            <person name="Sarris P.F."/>
        </authorList>
    </citation>
    <scope>NUCLEOTIDE SEQUENCE [LARGE SCALE GENOMIC DNA]</scope>
    <source>
        <strain evidence="3">cv. PFS-1207/04</strain>
    </source>
</reference>
<dbReference type="CDD" id="cd22152">
    <property type="entry name" value="F-box_AtAFR-like"/>
    <property type="match status" value="1"/>
</dbReference>
<dbReference type="PANTHER" id="PTHR24414">
    <property type="entry name" value="F-BOX/KELCH-REPEAT PROTEIN SKIP4"/>
    <property type="match status" value="1"/>
</dbReference>